<proteinExistence type="predicted"/>
<name>A0A9X1YJS0_9BURK</name>
<gene>
    <name evidence="2" type="ORF">LPC04_18065</name>
</gene>
<keyword evidence="3" id="KW-1185">Reference proteome</keyword>
<feature type="compositionally biased region" description="Polar residues" evidence="1">
    <location>
        <begin position="64"/>
        <end position="78"/>
    </location>
</feature>
<evidence type="ECO:0000313" key="2">
    <source>
        <dbReference type="EMBL" id="MCK9687614.1"/>
    </source>
</evidence>
<feature type="region of interest" description="Disordered" evidence="1">
    <location>
        <begin position="51"/>
        <end position="78"/>
    </location>
</feature>
<dbReference type="AlphaFoldDB" id="A0A9X1YJS0"/>
<accession>A0A9X1YJS0</accession>
<evidence type="ECO:0000256" key="1">
    <source>
        <dbReference type="SAM" id="MobiDB-lite"/>
    </source>
</evidence>
<evidence type="ECO:0000313" key="3">
    <source>
        <dbReference type="Proteomes" id="UP001139353"/>
    </source>
</evidence>
<dbReference type="Proteomes" id="UP001139353">
    <property type="component" value="Unassembled WGS sequence"/>
</dbReference>
<organism evidence="2 3">
    <name type="scientific">Scleromatobacter humisilvae</name>
    <dbReference type="NCBI Taxonomy" id="2897159"/>
    <lineage>
        <taxon>Bacteria</taxon>
        <taxon>Pseudomonadati</taxon>
        <taxon>Pseudomonadota</taxon>
        <taxon>Betaproteobacteria</taxon>
        <taxon>Burkholderiales</taxon>
        <taxon>Sphaerotilaceae</taxon>
        <taxon>Scleromatobacter</taxon>
    </lineage>
</organism>
<dbReference type="EMBL" id="JAJLJH010000005">
    <property type="protein sequence ID" value="MCK9687614.1"/>
    <property type="molecule type" value="Genomic_DNA"/>
</dbReference>
<sequence>MRTMPLQFLTWGTVTAAVVSAVWLSNTDQAAVFCSVGYRATSSAMGLDIPLPTEPTRAGPSAQMPGSSAAKQLQVNAS</sequence>
<protein>
    <submittedName>
        <fullName evidence="2">Uncharacterized protein</fullName>
    </submittedName>
</protein>
<reference evidence="2" key="1">
    <citation type="submission" date="2021-11" db="EMBL/GenBank/DDBJ databases">
        <title>BS-T2-15 a new species belonging to the Comamonadaceae family isolated from the soil of a French oak forest.</title>
        <authorList>
            <person name="Mieszkin S."/>
            <person name="Alain K."/>
        </authorList>
    </citation>
    <scope>NUCLEOTIDE SEQUENCE</scope>
    <source>
        <strain evidence="2">BS-T2-15</strain>
    </source>
</reference>
<dbReference type="RefSeq" id="WP_275683654.1">
    <property type="nucleotide sequence ID" value="NZ_JAJLJH010000005.1"/>
</dbReference>
<comment type="caution">
    <text evidence="2">The sequence shown here is derived from an EMBL/GenBank/DDBJ whole genome shotgun (WGS) entry which is preliminary data.</text>
</comment>